<reference evidence="1 2" key="1">
    <citation type="submission" date="2019-12" db="EMBL/GenBank/DDBJ databases">
        <title>Paraburkholderia acidiphila 7Q-K02 sp. nov and Paraburkholderia acidisoli DHF22 sp. nov., two strains isolated from forest soil.</title>
        <authorList>
            <person name="Gao Z."/>
            <person name="Qiu L."/>
        </authorList>
    </citation>
    <scope>NUCLEOTIDE SEQUENCE [LARGE SCALE GENOMIC DNA]</scope>
    <source>
        <strain evidence="1 2">7Q-K02</strain>
    </source>
</reference>
<keyword evidence="2" id="KW-1185">Reference proteome</keyword>
<dbReference type="Proteomes" id="UP000434209">
    <property type="component" value="Chromosome 4"/>
</dbReference>
<dbReference type="EMBL" id="CP046912">
    <property type="protein sequence ID" value="QGZ60051.1"/>
    <property type="molecule type" value="Genomic_DNA"/>
</dbReference>
<dbReference type="KEGG" id="pacp:FAZ97_34590"/>
<gene>
    <name evidence="1" type="ORF">FAZ97_34590</name>
</gene>
<protein>
    <submittedName>
        <fullName evidence="1">Uncharacterized protein</fullName>
    </submittedName>
</protein>
<name>A0A7Z2JCZ0_9BURK</name>
<proteinExistence type="predicted"/>
<dbReference type="RefSeq" id="WP_158763224.1">
    <property type="nucleotide sequence ID" value="NZ_CP046912.1"/>
</dbReference>
<dbReference type="AlphaFoldDB" id="A0A7Z2JCZ0"/>
<evidence type="ECO:0000313" key="2">
    <source>
        <dbReference type="Proteomes" id="UP000434209"/>
    </source>
</evidence>
<organism evidence="1 2">
    <name type="scientific">Paraburkholderia acidiphila</name>
    <dbReference type="NCBI Taxonomy" id="2571747"/>
    <lineage>
        <taxon>Bacteria</taxon>
        <taxon>Pseudomonadati</taxon>
        <taxon>Pseudomonadota</taxon>
        <taxon>Betaproteobacteria</taxon>
        <taxon>Burkholderiales</taxon>
        <taxon>Burkholderiaceae</taxon>
        <taxon>Paraburkholderia</taxon>
    </lineage>
</organism>
<evidence type="ECO:0000313" key="1">
    <source>
        <dbReference type="EMBL" id="QGZ60051.1"/>
    </source>
</evidence>
<sequence length="196" mass="21190">MNGNDHSAASRRRTGRLAALLSSVRHAWRHIRQWHFAQSARTIRAAAHQLTVTLAVAGAGQAHAQAIPADGWARISPNAGYGFGFYMEVARSREHGGAAPGKYDLLYTEQVQSTEDPASHWQSGVRSATALPGRPKNDPVLSELGNAGVMTIALGLREAVPMMVFTGSVSNRCIGRYQDCGEDRLSYQPLSQPQTP</sequence>
<dbReference type="OrthoDB" id="9107287at2"/>
<accession>A0A7Z2JCZ0</accession>